<dbReference type="PANTHER" id="PTHR35789:SF1">
    <property type="entry name" value="SPORE GERMINATION PROTEIN B3"/>
    <property type="match status" value="1"/>
</dbReference>
<keyword evidence="5" id="KW-0472">Membrane</keyword>
<keyword evidence="7" id="KW-0449">Lipoprotein</keyword>
<dbReference type="InterPro" id="IPR057336">
    <property type="entry name" value="GerAC_N"/>
</dbReference>
<protein>
    <submittedName>
        <fullName evidence="11">Ger(X)C family germination protein</fullName>
    </submittedName>
</protein>
<evidence type="ECO:0000256" key="5">
    <source>
        <dbReference type="ARBA" id="ARBA00023136"/>
    </source>
</evidence>
<keyword evidence="12" id="KW-1185">Reference proteome</keyword>
<dbReference type="InterPro" id="IPR008844">
    <property type="entry name" value="Spore_GerAC-like"/>
</dbReference>
<evidence type="ECO:0000313" key="12">
    <source>
        <dbReference type="Proteomes" id="UP001267290"/>
    </source>
</evidence>
<evidence type="ECO:0000256" key="3">
    <source>
        <dbReference type="ARBA" id="ARBA00022544"/>
    </source>
</evidence>
<sequence length="390" mass="43837">MIHPKLRLRMVAILLCSTTLLTGCWDRTETNDLAFVVTSSVDLEDDGRFRVTYMFPLPGSMGGASGGGGGTSGGKSYYIDSEVGNTFRDAVSKLQMRLSRRIFLSHRRTIVIGEELAKDGINSIFDVLPRSPENRMTCFLVVAKGKGYDLLKAEPKFERFPAETIRELAKSRQSMPTSMKDVGLSLSFNSDPIMSYMQPYEGQPANESSHEIQLTGYVQFKGDKMVGVYKKKEACGLMLLRNQVKEQQLTFPMEEGKDISIAIIGGQTAITPKLLDDKVQFDVLVDARGAIREDWSDEDLFKSEKLHHVETKFAEQIKLSVLATIKQMQKEGTDSAQLGLMVWRTHPQEWNERYGKDWEHYFKEAEFNIVVKAIIPDTGVINRNVTKGGI</sequence>
<comment type="subcellular location">
    <subcellularLocation>
        <location evidence="1">Membrane</location>
        <topology evidence="1">Lipid-anchor</topology>
    </subcellularLocation>
</comment>
<dbReference type="EMBL" id="JAVDSB010000005">
    <property type="protein sequence ID" value="MDR6552163.1"/>
    <property type="molecule type" value="Genomic_DNA"/>
</dbReference>
<name>A0ABU1NXD9_9BACL</name>
<accession>A0ABU1NXD9</accession>
<evidence type="ECO:0000256" key="4">
    <source>
        <dbReference type="ARBA" id="ARBA00022729"/>
    </source>
</evidence>
<evidence type="ECO:0000256" key="7">
    <source>
        <dbReference type="ARBA" id="ARBA00023288"/>
    </source>
</evidence>
<keyword evidence="6" id="KW-0564">Palmitate</keyword>
<dbReference type="Pfam" id="PF05504">
    <property type="entry name" value="Spore_GerAC"/>
    <property type="match status" value="1"/>
</dbReference>
<dbReference type="Proteomes" id="UP001267290">
    <property type="component" value="Unassembled WGS sequence"/>
</dbReference>
<comment type="similarity">
    <text evidence="2">Belongs to the GerABKC lipoprotein family.</text>
</comment>
<dbReference type="Gene3D" id="3.30.300.210">
    <property type="entry name" value="Nutrient germinant receptor protein C, domain 3"/>
    <property type="match status" value="1"/>
</dbReference>
<dbReference type="InterPro" id="IPR046953">
    <property type="entry name" value="Spore_GerAC-like_C"/>
</dbReference>
<proteinExistence type="inferred from homology"/>
<evidence type="ECO:0000256" key="1">
    <source>
        <dbReference type="ARBA" id="ARBA00004635"/>
    </source>
</evidence>
<organism evidence="11 12">
    <name type="scientific">Paenibacillus qinlingensis</name>
    <dbReference type="NCBI Taxonomy" id="1837343"/>
    <lineage>
        <taxon>Bacteria</taxon>
        <taxon>Bacillati</taxon>
        <taxon>Bacillota</taxon>
        <taxon>Bacilli</taxon>
        <taxon>Bacillales</taxon>
        <taxon>Paenibacillaceae</taxon>
        <taxon>Paenibacillus</taxon>
    </lineage>
</organism>
<dbReference type="RefSeq" id="WP_310499715.1">
    <property type="nucleotide sequence ID" value="NZ_JAVDSB010000005.1"/>
</dbReference>
<feature type="domain" description="Spore germination protein N-terminal" evidence="10">
    <location>
        <begin position="26"/>
        <end position="197"/>
    </location>
</feature>
<evidence type="ECO:0000259" key="10">
    <source>
        <dbReference type="Pfam" id="PF25198"/>
    </source>
</evidence>
<evidence type="ECO:0000259" key="9">
    <source>
        <dbReference type="Pfam" id="PF05504"/>
    </source>
</evidence>
<evidence type="ECO:0000256" key="6">
    <source>
        <dbReference type="ARBA" id="ARBA00023139"/>
    </source>
</evidence>
<dbReference type="InterPro" id="IPR038501">
    <property type="entry name" value="Spore_GerAC_C_sf"/>
</dbReference>
<feature type="signal peptide" evidence="8">
    <location>
        <begin position="1"/>
        <end position="22"/>
    </location>
</feature>
<gene>
    <name evidence="11" type="ORF">J2736_003365</name>
</gene>
<feature type="chain" id="PRO_5046078413" evidence="8">
    <location>
        <begin position="23"/>
        <end position="390"/>
    </location>
</feature>
<keyword evidence="4 8" id="KW-0732">Signal</keyword>
<keyword evidence="3" id="KW-0309">Germination</keyword>
<dbReference type="NCBIfam" id="TIGR02887">
    <property type="entry name" value="spore_ger_x_C"/>
    <property type="match status" value="1"/>
</dbReference>
<comment type="caution">
    <text evidence="11">The sequence shown here is derived from an EMBL/GenBank/DDBJ whole genome shotgun (WGS) entry which is preliminary data.</text>
</comment>
<dbReference type="PROSITE" id="PS51257">
    <property type="entry name" value="PROKAR_LIPOPROTEIN"/>
    <property type="match status" value="1"/>
</dbReference>
<evidence type="ECO:0000256" key="2">
    <source>
        <dbReference type="ARBA" id="ARBA00007886"/>
    </source>
</evidence>
<dbReference type="Pfam" id="PF25198">
    <property type="entry name" value="Spore_GerAC_N"/>
    <property type="match status" value="1"/>
</dbReference>
<evidence type="ECO:0000256" key="8">
    <source>
        <dbReference type="SAM" id="SignalP"/>
    </source>
</evidence>
<feature type="domain" description="Spore germination GerAC-like C-terminal" evidence="9">
    <location>
        <begin position="216"/>
        <end position="379"/>
    </location>
</feature>
<evidence type="ECO:0000313" key="11">
    <source>
        <dbReference type="EMBL" id="MDR6552163.1"/>
    </source>
</evidence>
<dbReference type="PANTHER" id="PTHR35789">
    <property type="entry name" value="SPORE GERMINATION PROTEIN B3"/>
    <property type="match status" value="1"/>
</dbReference>
<reference evidence="11 12" key="1">
    <citation type="submission" date="2023-07" db="EMBL/GenBank/DDBJ databases">
        <title>Sorghum-associated microbial communities from plants grown in Nebraska, USA.</title>
        <authorList>
            <person name="Schachtman D."/>
        </authorList>
    </citation>
    <scope>NUCLEOTIDE SEQUENCE [LARGE SCALE GENOMIC DNA]</scope>
    <source>
        <strain evidence="11 12">CC258</strain>
    </source>
</reference>